<accession>A0AAF0F2U6</accession>
<gene>
    <name evidence="2" type="ORF">MJAP1_001765</name>
</gene>
<dbReference type="EMBL" id="CP119959">
    <property type="protein sequence ID" value="WFD38801.1"/>
    <property type="molecule type" value="Genomic_DNA"/>
</dbReference>
<sequence length="260" mass="29273">MAQRWVERASAPVSQAVLPHLGKPIDKHNCRLFGPIAIGVQLLMGVLVLGSLAYKRQCERPQRPWRTWMLDITKQLAGQLMVHVLNVALSTAGSMDGHSNPCSLYFLNILLDSTLGVAILYYFMQSLTYLFETRLAIRGLVSGDYQDDPPPPHTPLEPWQCWVRQTAVYVLALSLMKLLVLAMLGLLPFLTTFGDWLLGLFGAHRGWQVVFAMAIFPLAMNTLQFWLIDSILQHQPGQTSYSRVYTADMPMPRSESELES</sequence>
<dbReference type="RefSeq" id="XP_060121698.1">
    <property type="nucleotide sequence ID" value="XM_060265715.1"/>
</dbReference>
<dbReference type="GeneID" id="85225414"/>
<proteinExistence type="predicted"/>
<evidence type="ECO:0000256" key="1">
    <source>
        <dbReference type="SAM" id="Phobius"/>
    </source>
</evidence>
<feature type="transmembrane region" description="Helical" evidence="1">
    <location>
        <begin position="207"/>
        <end position="228"/>
    </location>
</feature>
<dbReference type="GO" id="GO:0016020">
    <property type="term" value="C:membrane"/>
    <property type="evidence" value="ECO:0007669"/>
    <property type="project" value="TreeGrafter"/>
</dbReference>
<dbReference type="PANTHER" id="PTHR31735">
    <property type="entry name" value="VACUOLAR MEMBRANE PROTEIN YPL162C"/>
    <property type="match status" value="1"/>
</dbReference>
<keyword evidence="1" id="KW-0472">Membrane</keyword>
<evidence type="ECO:0000313" key="2">
    <source>
        <dbReference type="EMBL" id="WFD38801.1"/>
    </source>
</evidence>
<feature type="transmembrane region" description="Helical" evidence="1">
    <location>
        <begin position="105"/>
        <end position="124"/>
    </location>
</feature>
<evidence type="ECO:0000313" key="3">
    <source>
        <dbReference type="Proteomes" id="UP001217754"/>
    </source>
</evidence>
<dbReference type="Pfam" id="PF12400">
    <property type="entry name" value="STIMATE"/>
    <property type="match status" value="1"/>
</dbReference>
<keyword evidence="1" id="KW-0812">Transmembrane</keyword>
<dbReference type="Proteomes" id="UP001217754">
    <property type="component" value="Chromosome 2"/>
</dbReference>
<name>A0AAF0F2U6_9BASI</name>
<feature type="transmembrane region" description="Helical" evidence="1">
    <location>
        <begin position="167"/>
        <end position="187"/>
    </location>
</feature>
<dbReference type="InterPro" id="IPR022127">
    <property type="entry name" value="STIMATE/YPL162C"/>
</dbReference>
<keyword evidence="1" id="KW-1133">Transmembrane helix</keyword>
<feature type="transmembrane region" description="Helical" evidence="1">
    <location>
        <begin position="32"/>
        <end position="54"/>
    </location>
</feature>
<organism evidence="2 3">
    <name type="scientific">Malassezia japonica</name>
    <dbReference type="NCBI Taxonomy" id="223818"/>
    <lineage>
        <taxon>Eukaryota</taxon>
        <taxon>Fungi</taxon>
        <taxon>Dikarya</taxon>
        <taxon>Basidiomycota</taxon>
        <taxon>Ustilaginomycotina</taxon>
        <taxon>Malasseziomycetes</taxon>
        <taxon>Malasseziales</taxon>
        <taxon>Malasseziaceae</taxon>
        <taxon>Malassezia</taxon>
    </lineage>
</organism>
<dbReference type="AlphaFoldDB" id="A0AAF0F2U6"/>
<protein>
    <recommendedName>
        <fullName evidence="4">Vacuolar membrane protein</fullName>
    </recommendedName>
</protein>
<keyword evidence="3" id="KW-1185">Reference proteome</keyword>
<evidence type="ECO:0008006" key="4">
    <source>
        <dbReference type="Google" id="ProtNLM"/>
    </source>
</evidence>
<reference evidence="2" key="1">
    <citation type="submission" date="2023-03" db="EMBL/GenBank/DDBJ databases">
        <title>Mating type loci evolution in Malassezia.</title>
        <authorList>
            <person name="Coelho M.A."/>
        </authorList>
    </citation>
    <scope>NUCLEOTIDE SEQUENCE</scope>
    <source>
        <strain evidence="2">CBS 9431</strain>
    </source>
</reference>
<dbReference type="PANTHER" id="PTHR31735:SF1">
    <property type="entry name" value="VACUOLAR MEMBRANE PROTEIN YPL162C"/>
    <property type="match status" value="1"/>
</dbReference>